<evidence type="ECO:0000256" key="1">
    <source>
        <dbReference type="SAM" id="MobiDB-lite"/>
    </source>
</evidence>
<dbReference type="AlphaFoldDB" id="A0A9P4QS98"/>
<dbReference type="PANTHER" id="PTHR37331:SF1">
    <property type="entry name" value="YALI0F11671P"/>
    <property type="match status" value="1"/>
</dbReference>
<sequence length="215" mass="23280">MRPTFRIQCKQYIGRSRSVSTLPDNPHIFVFKHPQEPNKSLLTLLSSEPPAPSLAIGTSTSVPPTPENFTENPQFQGILQSVLHKYAIHDPDVKQEAAAFAGPGGANLGDNNRGNGQGTGPTSTQGGMGGANRGGWIHVGDRRNPPDWGRIAWPEDIFGSLEVDGNGRFVGDGGNYQASGTYRIVTREGMLGLPPFLREKLVERLRELEQQPGAN</sequence>
<organism evidence="2 3">
    <name type="scientific">Polyplosphaeria fusca</name>
    <dbReference type="NCBI Taxonomy" id="682080"/>
    <lineage>
        <taxon>Eukaryota</taxon>
        <taxon>Fungi</taxon>
        <taxon>Dikarya</taxon>
        <taxon>Ascomycota</taxon>
        <taxon>Pezizomycotina</taxon>
        <taxon>Dothideomycetes</taxon>
        <taxon>Pleosporomycetidae</taxon>
        <taxon>Pleosporales</taxon>
        <taxon>Tetraplosphaeriaceae</taxon>
        <taxon>Polyplosphaeria</taxon>
    </lineage>
</organism>
<evidence type="ECO:0000313" key="3">
    <source>
        <dbReference type="Proteomes" id="UP000799444"/>
    </source>
</evidence>
<protein>
    <submittedName>
        <fullName evidence="2">Uncharacterized protein</fullName>
    </submittedName>
</protein>
<reference evidence="2" key="1">
    <citation type="journal article" date="2020" name="Stud. Mycol.">
        <title>101 Dothideomycetes genomes: a test case for predicting lifestyles and emergence of pathogens.</title>
        <authorList>
            <person name="Haridas S."/>
            <person name="Albert R."/>
            <person name="Binder M."/>
            <person name="Bloem J."/>
            <person name="Labutti K."/>
            <person name="Salamov A."/>
            <person name="Andreopoulos B."/>
            <person name="Baker S."/>
            <person name="Barry K."/>
            <person name="Bills G."/>
            <person name="Bluhm B."/>
            <person name="Cannon C."/>
            <person name="Castanera R."/>
            <person name="Culley D."/>
            <person name="Daum C."/>
            <person name="Ezra D."/>
            <person name="Gonzalez J."/>
            <person name="Henrissat B."/>
            <person name="Kuo A."/>
            <person name="Liang C."/>
            <person name="Lipzen A."/>
            <person name="Lutzoni F."/>
            <person name="Magnuson J."/>
            <person name="Mondo S."/>
            <person name="Nolan M."/>
            <person name="Ohm R."/>
            <person name="Pangilinan J."/>
            <person name="Park H.-J."/>
            <person name="Ramirez L."/>
            <person name="Alfaro M."/>
            <person name="Sun H."/>
            <person name="Tritt A."/>
            <person name="Yoshinaga Y."/>
            <person name="Zwiers L.-H."/>
            <person name="Turgeon B."/>
            <person name="Goodwin S."/>
            <person name="Spatafora J."/>
            <person name="Crous P."/>
            <person name="Grigoriev I."/>
        </authorList>
    </citation>
    <scope>NUCLEOTIDE SEQUENCE</scope>
    <source>
        <strain evidence="2">CBS 125425</strain>
    </source>
</reference>
<name>A0A9P4QS98_9PLEO</name>
<accession>A0A9P4QS98</accession>
<gene>
    <name evidence="2" type="ORF">EJ04DRAFT_440250</name>
</gene>
<dbReference type="OrthoDB" id="5397701at2759"/>
<keyword evidence="3" id="KW-1185">Reference proteome</keyword>
<dbReference type="PANTHER" id="PTHR37331">
    <property type="entry name" value="YALI0F11671P"/>
    <property type="match status" value="1"/>
</dbReference>
<comment type="caution">
    <text evidence="2">The sequence shown here is derived from an EMBL/GenBank/DDBJ whole genome shotgun (WGS) entry which is preliminary data.</text>
</comment>
<dbReference type="EMBL" id="ML996170">
    <property type="protein sequence ID" value="KAF2732888.1"/>
    <property type="molecule type" value="Genomic_DNA"/>
</dbReference>
<proteinExistence type="predicted"/>
<dbReference type="Proteomes" id="UP000799444">
    <property type="component" value="Unassembled WGS sequence"/>
</dbReference>
<feature type="region of interest" description="Disordered" evidence="1">
    <location>
        <begin position="100"/>
        <end position="133"/>
    </location>
</feature>
<evidence type="ECO:0000313" key="2">
    <source>
        <dbReference type="EMBL" id="KAF2732888.1"/>
    </source>
</evidence>